<evidence type="ECO:0000313" key="1">
    <source>
        <dbReference type="EMBL" id="SMC32677.1"/>
    </source>
</evidence>
<dbReference type="RefSeq" id="WP_084407833.1">
    <property type="nucleotide sequence ID" value="NZ_FWXR01000001.1"/>
</dbReference>
<keyword evidence="2" id="KW-1185">Reference proteome</keyword>
<name>A0A1W1Y939_9HYPH</name>
<proteinExistence type="predicted"/>
<dbReference type="STRING" id="937218.SAMN06297251_10168"/>
<dbReference type="OrthoDB" id="954467at2"/>
<dbReference type="EMBL" id="FWXR01000001">
    <property type="protein sequence ID" value="SMC32677.1"/>
    <property type="molecule type" value="Genomic_DNA"/>
</dbReference>
<reference evidence="1 2" key="1">
    <citation type="submission" date="2017-04" db="EMBL/GenBank/DDBJ databases">
        <authorList>
            <person name="Afonso C.L."/>
            <person name="Miller P.J."/>
            <person name="Scott M.A."/>
            <person name="Spackman E."/>
            <person name="Goraichik I."/>
            <person name="Dimitrov K.M."/>
            <person name="Suarez D.L."/>
            <person name="Swayne D.E."/>
        </authorList>
    </citation>
    <scope>NUCLEOTIDE SEQUENCE [LARGE SCALE GENOMIC DNA]</scope>
    <source>
        <strain evidence="1 2">CGMCC 1.10972</strain>
    </source>
</reference>
<dbReference type="Pfam" id="PF18143">
    <property type="entry name" value="HAD_SAK_2"/>
    <property type="match status" value="1"/>
</dbReference>
<dbReference type="InterPro" id="IPR023214">
    <property type="entry name" value="HAD_sf"/>
</dbReference>
<accession>A0A1W1Y939</accession>
<dbReference type="Gene3D" id="3.40.50.1000">
    <property type="entry name" value="HAD superfamily/HAD-like"/>
    <property type="match status" value="1"/>
</dbReference>
<organism evidence="1 2">
    <name type="scientific">Fulvimarina manganoxydans</name>
    <dbReference type="NCBI Taxonomy" id="937218"/>
    <lineage>
        <taxon>Bacteria</taxon>
        <taxon>Pseudomonadati</taxon>
        <taxon>Pseudomonadota</taxon>
        <taxon>Alphaproteobacteria</taxon>
        <taxon>Hyphomicrobiales</taxon>
        <taxon>Aurantimonadaceae</taxon>
        <taxon>Fulvimarina</taxon>
    </lineage>
</organism>
<gene>
    <name evidence="1" type="ORF">SAMN06297251_10168</name>
</gene>
<evidence type="ECO:0000313" key="2">
    <source>
        <dbReference type="Proteomes" id="UP000192656"/>
    </source>
</evidence>
<dbReference type="AlphaFoldDB" id="A0A1W1Y939"/>
<protein>
    <submittedName>
        <fullName evidence="1">Uncharacterized protein</fullName>
    </submittedName>
</protein>
<dbReference type="Proteomes" id="UP000192656">
    <property type="component" value="Unassembled WGS sequence"/>
</dbReference>
<sequence>MAKRKLISLDFDGVLHAYTSGWQGAGLANDAPVPGALDFLRRIVEDDRFDTVISSSRCDREEGREAIRTFLDRHLVEEFGEVVGLTVSAGIRVGDGTKPPAYLHVDDRCMRFDGTWPSLDEIDAFKPWNKRDDIVAAAAAAGWKASPAPLHAVVCGIPETTSSDPDLAARVREVLEPFAAVADYHDGQMLDDDHVVHGVKPHDGVPTYIRLRDVRAAQALLRDLAQEDDGHSDDLAEISSRVIETATAQTVADVPATRPMALHACDCGKPYFAPEPREACPECAAAASVKRRYAFGTNADGSGLELFFIEKHTDDASAKSAALSLLQNEVYREEGLRFCEIESDAEFDLEDVPAGLDVLVEVGPEVIDGSYRLRPNQIVRVVAVFEEDQETNAEAAA</sequence>